<sequence length="465" mass="52406">MAPDEGTQWLMTLLTEIQLEQFYHKIRDELHVTRLGHFDYVKPSDLDQIGLGRPGQRRLEEAIKRRKQQGSRPKSWVYKMIGGVRTQEPAEGPSRPPAPRPEADSSLKCLISEWDLRLRERLGDGCFGVVHRAEWSPPGGGTLSVAVKSLRSDICSDPGALVDFLNEVNAMSGLDHPNLLRLYGVVLSQPLKMVTELAPLGSLYDQLRPPYPLSRLWHYALQVAQGMAYMESKLFIHRDLAARNILLTSEEHAKIGDFGLMRVLSSKGDRYIMSAHRKIPFAWCAPESLRSGAFSHASDVWMFGVTLWEMFSYCEEPWMGLSGRQVKLGKALPGRPEDCPRGLYTLLLKCWAHNPEERPHFRDIITLLQEVRDSTQELNEPGWLRLEPNDTITVTEGSPESSTWRGQNQRTLRVGIFPASAVSVAEAAPAGVPQISLPVRHSFQHLGHGDLDPRRSWGGPDRMEE</sequence>
<dbReference type="GO" id="GO:0046872">
    <property type="term" value="F:metal ion binding"/>
    <property type="evidence" value="ECO:0007669"/>
    <property type="project" value="UniProtKB-KW"/>
</dbReference>
<keyword evidence="9" id="KW-0418">Kinase</keyword>
<evidence type="ECO:0000256" key="4">
    <source>
        <dbReference type="ARBA" id="ARBA00022490"/>
    </source>
</evidence>
<dbReference type="PRINTS" id="PR00109">
    <property type="entry name" value="TYRKINASE"/>
</dbReference>
<evidence type="ECO:0000256" key="6">
    <source>
        <dbReference type="ARBA" id="ARBA00022679"/>
    </source>
</evidence>
<dbReference type="SUPFAM" id="SSF50044">
    <property type="entry name" value="SH3-domain"/>
    <property type="match status" value="1"/>
</dbReference>
<keyword evidence="8 16" id="KW-0547">Nucleotide-binding</keyword>
<dbReference type="FunFam" id="3.30.200.20:FF:000107">
    <property type="entry name" value="Putative activated CDC42 kinase 1"/>
    <property type="match status" value="1"/>
</dbReference>
<evidence type="ECO:0000259" key="18">
    <source>
        <dbReference type="PROSITE" id="PS50011"/>
    </source>
</evidence>
<dbReference type="Gene3D" id="1.10.510.10">
    <property type="entry name" value="Transferase(Phosphotransferase) domain 1"/>
    <property type="match status" value="1"/>
</dbReference>
<dbReference type="InterPro" id="IPR036028">
    <property type="entry name" value="SH3-like_dom_sf"/>
</dbReference>
<dbReference type="PANTHER" id="PTHR24418">
    <property type="entry name" value="TYROSINE-PROTEIN KINASE"/>
    <property type="match status" value="1"/>
</dbReference>
<dbReference type="PROSITE" id="PS50011">
    <property type="entry name" value="PROTEIN_KINASE_DOM"/>
    <property type="match status" value="1"/>
</dbReference>
<dbReference type="GO" id="GO:0030136">
    <property type="term" value="C:clathrin-coated vesicle"/>
    <property type="evidence" value="ECO:0007669"/>
    <property type="project" value="UniProtKB-SubCell"/>
</dbReference>
<keyword evidence="5" id="KW-0723">Serine/threonine-protein kinase</keyword>
<comment type="similarity">
    <text evidence="15">Belongs to the protein kinase superfamily. Tyr protein kinase family.</text>
</comment>
<keyword evidence="6" id="KW-0808">Transferase</keyword>
<evidence type="ECO:0000256" key="7">
    <source>
        <dbReference type="ARBA" id="ARBA00022723"/>
    </source>
</evidence>
<dbReference type="SMART" id="SM00219">
    <property type="entry name" value="TyrKc"/>
    <property type="match status" value="1"/>
</dbReference>
<protein>
    <recommendedName>
        <fullName evidence="18">Protein kinase domain-containing protein</fullName>
    </recommendedName>
</protein>
<evidence type="ECO:0000256" key="11">
    <source>
        <dbReference type="ARBA" id="ARBA00022842"/>
    </source>
</evidence>
<dbReference type="InterPro" id="IPR049587">
    <property type="entry name" value="TNK-like_SAM"/>
</dbReference>
<feature type="domain" description="Protein kinase" evidence="18">
    <location>
        <begin position="116"/>
        <end position="372"/>
    </location>
</feature>
<evidence type="ECO:0000256" key="8">
    <source>
        <dbReference type="ARBA" id="ARBA00022741"/>
    </source>
</evidence>
<evidence type="ECO:0000256" key="16">
    <source>
        <dbReference type="PROSITE-ProRule" id="PRU10141"/>
    </source>
</evidence>
<dbReference type="AlphaFoldDB" id="A0A8C8RGK7"/>
<dbReference type="FunFam" id="1.10.510.10:FF:000080">
    <property type="entry name" value="Putative activated CDC42 kinase 1"/>
    <property type="match status" value="1"/>
</dbReference>
<dbReference type="Gene3D" id="3.30.200.20">
    <property type="entry name" value="Phosphorylase Kinase, domain 1"/>
    <property type="match status" value="1"/>
</dbReference>
<dbReference type="InterPro" id="IPR015116">
    <property type="entry name" value="Cdc42-bd-like"/>
</dbReference>
<comment type="catalytic activity">
    <reaction evidence="14">
        <text>L-threonyl-[protein] + ATP = O-phospho-L-threonyl-[protein] + ADP + H(+)</text>
        <dbReference type="Rhea" id="RHEA:46608"/>
        <dbReference type="Rhea" id="RHEA-COMP:11060"/>
        <dbReference type="Rhea" id="RHEA-COMP:11605"/>
        <dbReference type="ChEBI" id="CHEBI:15378"/>
        <dbReference type="ChEBI" id="CHEBI:30013"/>
        <dbReference type="ChEBI" id="CHEBI:30616"/>
        <dbReference type="ChEBI" id="CHEBI:61977"/>
        <dbReference type="ChEBI" id="CHEBI:456216"/>
        <dbReference type="EC" id="2.7.11.1"/>
    </reaction>
</comment>
<dbReference type="InterPro" id="IPR001245">
    <property type="entry name" value="Ser-Thr/Tyr_kinase_cat_dom"/>
</dbReference>
<dbReference type="InterPro" id="IPR055175">
    <property type="entry name" value="ACK/TNK-like_SAM"/>
</dbReference>
<dbReference type="SUPFAM" id="SSF56112">
    <property type="entry name" value="Protein kinase-like (PK-like)"/>
    <property type="match status" value="1"/>
</dbReference>
<keyword evidence="11" id="KW-0460">Magnesium</keyword>
<evidence type="ECO:0000256" key="3">
    <source>
        <dbReference type="ARBA" id="ARBA00022443"/>
    </source>
</evidence>
<name>A0A8C8RGK7_9SAUR</name>
<feature type="compositionally biased region" description="Basic and acidic residues" evidence="17">
    <location>
        <begin position="447"/>
        <end position="465"/>
    </location>
</feature>
<dbReference type="Pfam" id="PF22931">
    <property type="entry name" value="SAM_TNK"/>
    <property type="match status" value="1"/>
</dbReference>
<dbReference type="CDD" id="cd09539">
    <property type="entry name" value="SAM_TNK-like"/>
    <property type="match status" value="1"/>
</dbReference>
<keyword evidence="3" id="KW-0728">SH3 domain</keyword>
<feature type="binding site" evidence="16">
    <location>
        <position position="148"/>
    </location>
    <ligand>
        <name>ATP</name>
        <dbReference type="ChEBI" id="CHEBI:30616"/>
    </ligand>
</feature>
<reference evidence="19" key="1">
    <citation type="submission" date="2025-08" db="UniProtKB">
        <authorList>
            <consortium name="Ensembl"/>
        </authorList>
    </citation>
    <scope>IDENTIFICATION</scope>
</reference>
<dbReference type="PROSITE" id="PS00109">
    <property type="entry name" value="PROTEIN_KINASE_TYR"/>
    <property type="match status" value="1"/>
</dbReference>
<evidence type="ECO:0000256" key="13">
    <source>
        <dbReference type="ARBA" id="ARBA00023329"/>
    </source>
</evidence>
<evidence type="ECO:0000256" key="15">
    <source>
        <dbReference type="ARBA" id="ARBA00060742"/>
    </source>
</evidence>
<keyword evidence="12" id="KW-0829">Tyrosine-protein kinase</keyword>
<dbReference type="GO" id="GO:0004674">
    <property type="term" value="F:protein serine/threonine kinase activity"/>
    <property type="evidence" value="ECO:0007669"/>
    <property type="project" value="UniProtKB-KW"/>
</dbReference>
<dbReference type="InterPro" id="IPR037085">
    <property type="entry name" value="Cdc42-bd-like_dom_sf"/>
</dbReference>
<dbReference type="InterPro" id="IPR050198">
    <property type="entry name" value="Non-receptor_tyrosine_kinases"/>
</dbReference>
<dbReference type="Pfam" id="PF09027">
    <property type="entry name" value="GTPase_binding"/>
    <property type="match status" value="1"/>
</dbReference>
<feature type="region of interest" description="Disordered" evidence="17">
    <location>
        <begin position="83"/>
        <end position="104"/>
    </location>
</feature>
<dbReference type="InterPro" id="IPR008266">
    <property type="entry name" value="Tyr_kinase_AS"/>
</dbReference>
<proteinExistence type="inferred from homology"/>
<dbReference type="InterPro" id="IPR000719">
    <property type="entry name" value="Prot_kinase_dom"/>
</dbReference>
<evidence type="ECO:0000313" key="20">
    <source>
        <dbReference type="Proteomes" id="UP000694393"/>
    </source>
</evidence>
<evidence type="ECO:0000313" key="19">
    <source>
        <dbReference type="Ensembl" id="ENSPCEP00000005368.1"/>
    </source>
</evidence>
<keyword evidence="10 16" id="KW-0067">ATP-binding</keyword>
<accession>A0A8C8RGK7</accession>
<evidence type="ECO:0000256" key="1">
    <source>
        <dbReference type="ARBA" id="ARBA00001946"/>
    </source>
</evidence>
<dbReference type="InterPro" id="IPR017441">
    <property type="entry name" value="Protein_kinase_ATP_BS"/>
</dbReference>
<keyword evidence="4" id="KW-0963">Cytoplasm</keyword>
<evidence type="ECO:0000256" key="2">
    <source>
        <dbReference type="ARBA" id="ARBA00004132"/>
    </source>
</evidence>
<dbReference type="GO" id="GO:0004713">
    <property type="term" value="F:protein tyrosine kinase activity"/>
    <property type="evidence" value="ECO:0007669"/>
    <property type="project" value="UniProtKB-KW"/>
</dbReference>
<dbReference type="InterPro" id="IPR011009">
    <property type="entry name" value="Kinase-like_dom_sf"/>
</dbReference>
<dbReference type="Ensembl" id="ENSPCET00000005558.1">
    <property type="protein sequence ID" value="ENSPCEP00000005368.1"/>
    <property type="gene ID" value="ENSPCEG00000004352.1"/>
</dbReference>
<keyword evidence="7" id="KW-0479">Metal-binding</keyword>
<evidence type="ECO:0000256" key="17">
    <source>
        <dbReference type="SAM" id="MobiDB-lite"/>
    </source>
</evidence>
<evidence type="ECO:0000256" key="5">
    <source>
        <dbReference type="ARBA" id="ARBA00022527"/>
    </source>
</evidence>
<evidence type="ECO:0000256" key="9">
    <source>
        <dbReference type="ARBA" id="ARBA00022777"/>
    </source>
</evidence>
<dbReference type="GO" id="GO:0005524">
    <property type="term" value="F:ATP binding"/>
    <property type="evidence" value="ECO:0007669"/>
    <property type="project" value="UniProtKB-UniRule"/>
</dbReference>
<dbReference type="PROSITE" id="PS00107">
    <property type="entry name" value="PROTEIN_KINASE_ATP"/>
    <property type="match status" value="1"/>
</dbReference>
<evidence type="ECO:0000256" key="12">
    <source>
        <dbReference type="ARBA" id="ARBA00023137"/>
    </source>
</evidence>
<dbReference type="Pfam" id="PF07714">
    <property type="entry name" value="PK_Tyr_Ser-Thr"/>
    <property type="match status" value="1"/>
</dbReference>
<keyword evidence="20" id="KW-1185">Reference proteome</keyword>
<dbReference type="Proteomes" id="UP000694393">
    <property type="component" value="Unplaced"/>
</dbReference>
<dbReference type="Gene3D" id="4.10.680.10">
    <property type="entry name" value="Cdc42-like binding domain"/>
    <property type="match status" value="1"/>
</dbReference>
<evidence type="ECO:0000256" key="10">
    <source>
        <dbReference type="ARBA" id="ARBA00022840"/>
    </source>
</evidence>
<comment type="subcellular location">
    <subcellularLocation>
        <location evidence="2">Cytoplasmic vesicle</location>
        <location evidence="2">Clathrin-coated vesicle</location>
    </subcellularLocation>
</comment>
<reference evidence="19" key="2">
    <citation type="submission" date="2025-09" db="UniProtKB">
        <authorList>
            <consortium name="Ensembl"/>
        </authorList>
    </citation>
    <scope>IDENTIFICATION</scope>
</reference>
<evidence type="ECO:0000256" key="14">
    <source>
        <dbReference type="ARBA" id="ARBA00047899"/>
    </source>
</evidence>
<organism evidence="19 20">
    <name type="scientific">Pelusios castaneus</name>
    <name type="common">West African mud turtle</name>
    <dbReference type="NCBI Taxonomy" id="367368"/>
    <lineage>
        <taxon>Eukaryota</taxon>
        <taxon>Metazoa</taxon>
        <taxon>Chordata</taxon>
        <taxon>Craniata</taxon>
        <taxon>Vertebrata</taxon>
        <taxon>Euteleostomi</taxon>
        <taxon>Archelosauria</taxon>
        <taxon>Testudinata</taxon>
        <taxon>Testudines</taxon>
        <taxon>Pleurodira</taxon>
        <taxon>Pelomedusidae</taxon>
        <taxon>Pelusios</taxon>
    </lineage>
</organism>
<feature type="region of interest" description="Disordered" evidence="17">
    <location>
        <begin position="444"/>
        <end position="465"/>
    </location>
</feature>
<comment type="cofactor">
    <cofactor evidence="1">
        <name>Mg(2+)</name>
        <dbReference type="ChEBI" id="CHEBI:18420"/>
    </cofactor>
</comment>
<dbReference type="InterPro" id="IPR020635">
    <property type="entry name" value="Tyr_kinase_cat_dom"/>
</dbReference>
<keyword evidence="13" id="KW-0968">Cytoplasmic vesicle</keyword>